<sequence length="258" mass="29089">MKSELAWRGTHLAGMTPVSTRMTSSGTPLHFMDFECTQKFNYTKLLEVFGRSQAHQATKVELQLQRNGKKSYPSSSSSYKGKERKEERPKRDKNPEKGSAPSQGKGYIASKCPNKRTMVLRENGEVESESSQEDFFTSESESSCSEAHYKGNLLMVKVLMSTLVGDYQSQREHIFYSRTMNLFGPIDSSTRNLEPKEGSCPRGLRRDQLVKSTDSATTERKSIAYVTIVNRAGPTRTYTTQPMTWTKPKRTNDHTSAG</sequence>
<reference evidence="2" key="1">
    <citation type="submission" date="2018-05" db="EMBL/GenBank/DDBJ databases">
        <title>Draft genome of Mucuna pruriens seed.</title>
        <authorList>
            <person name="Nnadi N.E."/>
            <person name="Vos R."/>
            <person name="Hasami M.H."/>
            <person name="Devisetty U.K."/>
            <person name="Aguiy J.C."/>
        </authorList>
    </citation>
    <scope>NUCLEOTIDE SEQUENCE [LARGE SCALE GENOMIC DNA]</scope>
    <source>
        <strain evidence="2">JCA_2017</strain>
    </source>
</reference>
<dbReference type="AlphaFoldDB" id="A0A371H464"/>
<feature type="region of interest" description="Disordered" evidence="1">
    <location>
        <begin position="238"/>
        <end position="258"/>
    </location>
</feature>
<feature type="compositionally biased region" description="Low complexity" evidence="1">
    <location>
        <begin position="70"/>
        <end position="79"/>
    </location>
</feature>
<evidence type="ECO:0000313" key="2">
    <source>
        <dbReference type="EMBL" id="RDX97565.1"/>
    </source>
</evidence>
<feature type="non-terminal residue" evidence="2">
    <location>
        <position position="1"/>
    </location>
</feature>
<dbReference type="EMBL" id="QJKJ01003620">
    <property type="protein sequence ID" value="RDX97565.1"/>
    <property type="molecule type" value="Genomic_DNA"/>
</dbReference>
<accession>A0A371H464</accession>
<evidence type="ECO:0000313" key="3">
    <source>
        <dbReference type="Proteomes" id="UP000257109"/>
    </source>
</evidence>
<feature type="compositionally biased region" description="Basic and acidic residues" evidence="1">
    <location>
        <begin position="80"/>
        <end position="96"/>
    </location>
</feature>
<dbReference type="PANTHER" id="PTHR35046:SF9">
    <property type="entry name" value="RNA-DIRECTED DNA POLYMERASE"/>
    <property type="match status" value="1"/>
</dbReference>
<feature type="region of interest" description="Disordered" evidence="1">
    <location>
        <begin position="61"/>
        <end position="112"/>
    </location>
</feature>
<protein>
    <submittedName>
        <fullName evidence="2">Uncharacterized protein</fullName>
    </submittedName>
</protein>
<dbReference type="PANTHER" id="PTHR35046">
    <property type="entry name" value="ZINC KNUCKLE (CCHC-TYPE) FAMILY PROTEIN"/>
    <property type="match status" value="1"/>
</dbReference>
<proteinExistence type="predicted"/>
<dbReference type="Proteomes" id="UP000257109">
    <property type="component" value="Unassembled WGS sequence"/>
</dbReference>
<evidence type="ECO:0000256" key="1">
    <source>
        <dbReference type="SAM" id="MobiDB-lite"/>
    </source>
</evidence>
<comment type="caution">
    <text evidence="2">The sequence shown here is derived from an EMBL/GenBank/DDBJ whole genome shotgun (WGS) entry which is preliminary data.</text>
</comment>
<organism evidence="2 3">
    <name type="scientific">Mucuna pruriens</name>
    <name type="common">Velvet bean</name>
    <name type="synonym">Dolichos pruriens</name>
    <dbReference type="NCBI Taxonomy" id="157652"/>
    <lineage>
        <taxon>Eukaryota</taxon>
        <taxon>Viridiplantae</taxon>
        <taxon>Streptophyta</taxon>
        <taxon>Embryophyta</taxon>
        <taxon>Tracheophyta</taxon>
        <taxon>Spermatophyta</taxon>
        <taxon>Magnoliopsida</taxon>
        <taxon>eudicotyledons</taxon>
        <taxon>Gunneridae</taxon>
        <taxon>Pentapetalae</taxon>
        <taxon>rosids</taxon>
        <taxon>fabids</taxon>
        <taxon>Fabales</taxon>
        <taxon>Fabaceae</taxon>
        <taxon>Papilionoideae</taxon>
        <taxon>50 kb inversion clade</taxon>
        <taxon>NPAAA clade</taxon>
        <taxon>indigoferoid/millettioid clade</taxon>
        <taxon>Phaseoleae</taxon>
        <taxon>Mucuna</taxon>
    </lineage>
</organism>
<gene>
    <name evidence="2" type="ORF">CR513_19654</name>
</gene>
<keyword evidence="3" id="KW-1185">Reference proteome</keyword>
<name>A0A371H464_MUCPR</name>